<gene>
    <name evidence="2" type="ORF">HPG69_002880</name>
</gene>
<sequence length="278" mass="30366">MPLEVSAHSGALHLGPPEYELKGHQTGSNHDAVPTLRVERAPAGGAQMAFLLAATAAPPPFPALKPSSLTESPLGWKGSSVSTGLHTVALTAERNTQRRESQKESGHGPDPKLFHRNLGYPGYQPGAPLSVMSGRVSISIEISFLPDMKSASSLQRHKPQKPIVRIKWKNVPYPFEQRSCSVLVLQRSRFISHIENSEAEIGLIDLPLLLRGVGKEDERMYGTYTHGLFKKLGIPGPTPLPFFGNVLSYRKISSLVDSPQDPHFCGLFLHSQNVTIET</sequence>
<evidence type="ECO:0000313" key="2">
    <source>
        <dbReference type="EMBL" id="KAF5918238.1"/>
    </source>
</evidence>
<proteinExistence type="predicted"/>
<dbReference type="EMBL" id="JACDTQ010002466">
    <property type="protein sequence ID" value="KAF5918238.1"/>
    <property type="molecule type" value="Genomic_DNA"/>
</dbReference>
<accession>A0A7J7ERC4</accession>
<feature type="region of interest" description="Disordered" evidence="1">
    <location>
        <begin position="1"/>
        <end position="30"/>
    </location>
</feature>
<feature type="region of interest" description="Disordered" evidence="1">
    <location>
        <begin position="92"/>
        <end position="116"/>
    </location>
</feature>
<evidence type="ECO:0000256" key="1">
    <source>
        <dbReference type="SAM" id="MobiDB-lite"/>
    </source>
</evidence>
<reference evidence="2 3" key="1">
    <citation type="journal article" date="2020" name="Mol. Biol. Evol.">
        <title>Interspecific Gene Flow and the Evolution of Specialization in Black and White Rhinoceros.</title>
        <authorList>
            <person name="Moodley Y."/>
            <person name="Westbury M.V."/>
            <person name="Russo I.M."/>
            <person name="Gopalakrishnan S."/>
            <person name="Rakotoarivelo A."/>
            <person name="Olsen R.A."/>
            <person name="Prost S."/>
            <person name="Tunstall T."/>
            <person name="Ryder O.A."/>
            <person name="Dalen L."/>
            <person name="Bruford M.W."/>
        </authorList>
    </citation>
    <scope>NUCLEOTIDE SEQUENCE [LARGE SCALE GENOMIC DNA]</scope>
    <source>
        <strain evidence="2">SBR-YM</strain>
        <tissue evidence="2">Skin</tissue>
    </source>
</reference>
<dbReference type="AlphaFoldDB" id="A0A7J7ERC4"/>
<dbReference type="Proteomes" id="UP000551758">
    <property type="component" value="Unassembled WGS sequence"/>
</dbReference>
<feature type="compositionally biased region" description="Basic and acidic residues" evidence="1">
    <location>
        <begin position="95"/>
        <end position="113"/>
    </location>
</feature>
<keyword evidence="3" id="KW-1185">Reference proteome</keyword>
<protein>
    <submittedName>
        <fullName evidence="2">Uncharacterized protein</fullName>
    </submittedName>
</protein>
<evidence type="ECO:0000313" key="3">
    <source>
        <dbReference type="Proteomes" id="UP000551758"/>
    </source>
</evidence>
<name>A0A7J7ERC4_DICBM</name>
<organism evidence="2 3">
    <name type="scientific">Diceros bicornis minor</name>
    <name type="common">South-central black rhinoceros</name>
    <dbReference type="NCBI Taxonomy" id="77932"/>
    <lineage>
        <taxon>Eukaryota</taxon>
        <taxon>Metazoa</taxon>
        <taxon>Chordata</taxon>
        <taxon>Craniata</taxon>
        <taxon>Vertebrata</taxon>
        <taxon>Euteleostomi</taxon>
        <taxon>Mammalia</taxon>
        <taxon>Eutheria</taxon>
        <taxon>Laurasiatheria</taxon>
        <taxon>Perissodactyla</taxon>
        <taxon>Rhinocerotidae</taxon>
        <taxon>Diceros</taxon>
    </lineage>
</organism>
<comment type="caution">
    <text evidence="2">The sequence shown here is derived from an EMBL/GenBank/DDBJ whole genome shotgun (WGS) entry which is preliminary data.</text>
</comment>